<dbReference type="eggNOG" id="COG2814">
    <property type="taxonomic scope" value="Bacteria"/>
</dbReference>
<dbReference type="PROSITE" id="PS00216">
    <property type="entry name" value="SUGAR_TRANSPORT_1"/>
    <property type="match status" value="1"/>
</dbReference>
<dbReference type="EMBL" id="CP001339">
    <property type="protein sequence ID" value="ACL73374.1"/>
    <property type="molecule type" value="Genomic_DNA"/>
</dbReference>
<evidence type="ECO:0000256" key="6">
    <source>
        <dbReference type="ARBA" id="ARBA00023136"/>
    </source>
</evidence>
<dbReference type="SUPFAM" id="SSF103473">
    <property type="entry name" value="MFS general substrate transporter"/>
    <property type="match status" value="1"/>
</dbReference>
<organism evidence="9 10">
    <name type="scientific">Thioalkalivibrio sulfidiphilus (strain HL-EbGR7)</name>
    <dbReference type="NCBI Taxonomy" id="396588"/>
    <lineage>
        <taxon>Bacteria</taxon>
        <taxon>Pseudomonadati</taxon>
        <taxon>Pseudomonadota</taxon>
        <taxon>Gammaproteobacteria</taxon>
        <taxon>Chromatiales</taxon>
        <taxon>Ectothiorhodospiraceae</taxon>
        <taxon>Thioalkalivibrio</taxon>
    </lineage>
</organism>
<gene>
    <name evidence="9" type="ordered locus">Tgr7_2294</name>
</gene>
<evidence type="ECO:0000256" key="7">
    <source>
        <dbReference type="SAM" id="Phobius"/>
    </source>
</evidence>
<feature type="transmembrane region" description="Helical" evidence="7">
    <location>
        <begin position="371"/>
        <end position="390"/>
    </location>
</feature>
<evidence type="ECO:0000256" key="1">
    <source>
        <dbReference type="ARBA" id="ARBA00004651"/>
    </source>
</evidence>
<feature type="transmembrane region" description="Helical" evidence="7">
    <location>
        <begin position="139"/>
        <end position="158"/>
    </location>
</feature>
<dbReference type="Pfam" id="PF07690">
    <property type="entry name" value="MFS_1"/>
    <property type="match status" value="1"/>
</dbReference>
<dbReference type="InterPro" id="IPR020846">
    <property type="entry name" value="MFS_dom"/>
</dbReference>
<feature type="transmembrane region" description="Helical" evidence="7">
    <location>
        <begin position="83"/>
        <end position="101"/>
    </location>
</feature>
<feature type="transmembrane region" description="Helical" evidence="7">
    <location>
        <begin position="222"/>
        <end position="242"/>
    </location>
</feature>
<dbReference type="Gene3D" id="1.20.1250.20">
    <property type="entry name" value="MFS general substrate transporter like domains"/>
    <property type="match status" value="1"/>
</dbReference>
<keyword evidence="4 7" id="KW-0812">Transmembrane</keyword>
<proteinExistence type="predicted"/>
<accession>B8GV28</accession>
<dbReference type="Proteomes" id="UP000002383">
    <property type="component" value="Chromosome"/>
</dbReference>
<keyword evidence="10" id="KW-1185">Reference proteome</keyword>
<dbReference type="CDD" id="cd17472">
    <property type="entry name" value="MFS_YajR_like"/>
    <property type="match status" value="1"/>
</dbReference>
<dbReference type="InterPro" id="IPR005829">
    <property type="entry name" value="Sugar_transporter_CS"/>
</dbReference>
<dbReference type="InterPro" id="IPR050171">
    <property type="entry name" value="MFS_Transporters"/>
</dbReference>
<evidence type="ECO:0000256" key="5">
    <source>
        <dbReference type="ARBA" id="ARBA00022989"/>
    </source>
</evidence>
<dbReference type="PANTHER" id="PTHR23517:SF2">
    <property type="entry name" value="MULTIDRUG RESISTANCE PROTEIN MDTH"/>
    <property type="match status" value="1"/>
</dbReference>
<evidence type="ECO:0000313" key="9">
    <source>
        <dbReference type="EMBL" id="ACL73374.1"/>
    </source>
</evidence>
<feature type="transmembrane region" description="Helical" evidence="7">
    <location>
        <begin position="48"/>
        <end position="71"/>
    </location>
</feature>
<dbReference type="HOGENOM" id="CLU_001265_10_0_6"/>
<evidence type="ECO:0000256" key="2">
    <source>
        <dbReference type="ARBA" id="ARBA00022448"/>
    </source>
</evidence>
<sequence>MQSGYSDSLSPAELRASGALASIYAVRMLGLFMILPVFALYAEGLAHVTPFLVGLAIGIYGLTQALLQIPLGVLSDRVGRKPVMVAGLLVFAAGSVLAAVSDSIYGVIAGRALQGAGAIAAVVLALAADLTREEHRTKVMAIIGLTIGVSFSVALVAGPVLDRWVGVSGIFWLTALLAIVAIGITLLLIPTPVTARVHRDAQAVPGSFGDVLRDPQLLRLDAGIFVLHMVLTANFVVLPLLLRDSLGLDSAQHWWIYLPVLLAGFFAMVPFIIYAEKHRRMKPVFVGAIAVLGVAQLALAGNGGSMVWLVVALFVFFAAFNLLEASLPSLIAKMAPPDRKGTAMGVYSSTQFLGIFVGGAVGGLLHARYGVQGVFLLGALGTLIWLGLAMSMRRPRYLSSYVLNVGTLAEKEAESLAMKLTAVRGVAEAVVIGEEGMAYLKVERHALDEAALRRFAVA</sequence>
<name>B8GV28_THISH</name>
<dbReference type="OrthoDB" id="9764259at2"/>
<evidence type="ECO:0000256" key="3">
    <source>
        <dbReference type="ARBA" id="ARBA00022475"/>
    </source>
</evidence>
<feature type="transmembrane region" description="Helical" evidence="7">
    <location>
        <begin position="21"/>
        <end position="42"/>
    </location>
</feature>
<feature type="domain" description="Major facilitator superfamily (MFS) profile" evidence="8">
    <location>
        <begin position="16"/>
        <end position="397"/>
    </location>
</feature>
<dbReference type="GO" id="GO:0022857">
    <property type="term" value="F:transmembrane transporter activity"/>
    <property type="evidence" value="ECO:0007669"/>
    <property type="project" value="InterPro"/>
</dbReference>
<feature type="transmembrane region" description="Helical" evidence="7">
    <location>
        <begin position="107"/>
        <end position="127"/>
    </location>
</feature>
<keyword evidence="2" id="KW-0813">Transport</keyword>
<keyword evidence="3" id="KW-1003">Cell membrane</keyword>
<dbReference type="Gene3D" id="3.30.70.100">
    <property type="match status" value="1"/>
</dbReference>
<feature type="transmembrane region" description="Helical" evidence="7">
    <location>
        <begin position="281"/>
        <end position="299"/>
    </location>
</feature>
<evidence type="ECO:0000313" key="10">
    <source>
        <dbReference type="Proteomes" id="UP000002383"/>
    </source>
</evidence>
<dbReference type="AlphaFoldDB" id="B8GV28"/>
<feature type="transmembrane region" description="Helical" evidence="7">
    <location>
        <begin position="254"/>
        <end position="274"/>
    </location>
</feature>
<dbReference type="InterPro" id="IPR036259">
    <property type="entry name" value="MFS_trans_sf"/>
</dbReference>
<comment type="subcellular location">
    <subcellularLocation>
        <location evidence="1">Cell membrane</location>
        <topology evidence="1">Multi-pass membrane protein</topology>
    </subcellularLocation>
</comment>
<feature type="transmembrane region" description="Helical" evidence="7">
    <location>
        <begin position="344"/>
        <end position="365"/>
    </location>
</feature>
<dbReference type="RefSeq" id="WP_012638850.1">
    <property type="nucleotide sequence ID" value="NC_011901.1"/>
</dbReference>
<evidence type="ECO:0000259" key="8">
    <source>
        <dbReference type="PROSITE" id="PS50850"/>
    </source>
</evidence>
<dbReference type="PANTHER" id="PTHR23517">
    <property type="entry name" value="RESISTANCE PROTEIN MDTM, PUTATIVE-RELATED-RELATED"/>
    <property type="match status" value="1"/>
</dbReference>
<dbReference type="GO" id="GO:0005886">
    <property type="term" value="C:plasma membrane"/>
    <property type="evidence" value="ECO:0007669"/>
    <property type="project" value="UniProtKB-SubCell"/>
</dbReference>
<dbReference type="PROSITE" id="PS50850">
    <property type="entry name" value="MFS"/>
    <property type="match status" value="1"/>
</dbReference>
<dbReference type="KEGG" id="tgr:Tgr7_2294"/>
<dbReference type="STRING" id="396588.Tgr7_2294"/>
<feature type="transmembrane region" description="Helical" evidence="7">
    <location>
        <begin position="305"/>
        <end position="323"/>
    </location>
</feature>
<evidence type="ECO:0000256" key="4">
    <source>
        <dbReference type="ARBA" id="ARBA00022692"/>
    </source>
</evidence>
<reference evidence="9 10" key="1">
    <citation type="journal article" date="2011" name="Stand. Genomic Sci.">
        <title>Complete genome sequence of 'Thioalkalivibrio sulfidophilus' HL-EbGr7.</title>
        <authorList>
            <person name="Muyzer G."/>
            <person name="Sorokin D.Y."/>
            <person name="Mavromatis K."/>
            <person name="Lapidus A."/>
            <person name="Clum A."/>
            <person name="Ivanova N."/>
            <person name="Pati A."/>
            <person name="d'Haeseleer P."/>
            <person name="Woyke T."/>
            <person name="Kyrpides N.C."/>
        </authorList>
    </citation>
    <scope>NUCLEOTIDE SEQUENCE [LARGE SCALE GENOMIC DNA]</scope>
    <source>
        <strain evidence="9 10">HL-EbGR7</strain>
    </source>
</reference>
<feature type="transmembrane region" description="Helical" evidence="7">
    <location>
        <begin position="170"/>
        <end position="189"/>
    </location>
</feature>
<keyword evidence="5 7" id="KW-1133">Transmembrane helix</keyword>
<protein>
    <submittedName>
        <fullName evidence="9">Major facilitator family transporter</fullName>
    </submittedName>
</protein>
<keyword evidence="6 7" id="KW-0472">Membrane</keyword>
<dbReference type="InterPro" id="IPR011701">
    <property type="entry name" value="MFS"/>
</dbReference>